<keyword evidence="2" id="KW-1185">Reference proteome</keyword>
<accession>A0ABV0SIT6</accession>
<gene>
    <name evidence="1" type="ORF">XENOCAPTIV_025232</name>
</gene>
<name>A0ABV0SIT6_9TELE</name>
<comment type="caution">
    <text evidence="1">The sequence shown here is derived from an EMBL/GenBank/DDBJ whole genome shotgun (WGS) entry which is preliminary data.</text>
</comment>
<sequence length="95" mass="10676">MHLLVVRFSDKAGAGRCVLKCTCSADALPCQTEIFRGWTKTLWKKEWWQSTLWLPPQTMGEYMEEGPVDLGGKAQSLLFVLQGADSCFFSLDVLC</sequence>
<protein>
    <submittedName>
        <fullName evidence="1">Uncharacterized protein</fullName>
    </submittedName>
</protein>
<reference evidence="1 2" key="1">
    <citation type="submission" date="2021-06" db="EMBL/GenBank/DDBJ databases">
        <authorList>
            <person name="Palmer J.M."/>
        </authorList>
    </citation>
    <scope>NUCLEOTIDE SEQUENCE [LARGE SCALE GENOMIC DNA]</scope>
    <source>
        <strain evidence="1 2">XC_2019</strain>
        <tissue evidence="1">Muscle</tissue>
    </source>
</reference>
<organism evidence="1 2">
    <name type="scientific">Xenoophorus captivus</name>
    <dbReference type="NCBI Taxonomy" id="1517983"/>
    <lineage>
        <taxon>Eukaryota</taxon>
        <taxon>Metazoa</taxon>
        <taxon>Chordata</taxon>
        <taxon>Craniata</taxon>
        <taxon>Vertebrata</taxon>
        <taxon>Euteleostomi</taxon>
        <taxon>Actinopterygii</taxon>
        <taxon>Neopterygii</taxon>
        <taxon>Teleostei</taxon>
        <taxon>Neoteleostei</taxon>
        <taxon>Acanthomorphata</taxon>
        <taxon>Ovalentaria</taxon>
        <taxon>Atherinomorphae</taxon>
        <taxon>Cyprinodontiformes</taxon>
        <taxon>Goodeidae</taxon>
        <taxon>Xenoophorus</taxon>
    </lineage>
</organism>
<evidence type="ECO:0000313" key="1">
    <source>
        <dbReference type="EMBL" id="MEQ2219837.1"/>
    </source>
</evidence>
<evidence type="ECO:0000313" key="2">
    <source>
        <dbReference type="Proteomes" id="UP001434883"/>
    </source>
</evidence>
<dbReference type="EMBL" id="JAHRIN010081676">
    <property type="protein sequence ID" value="MEQ2219837.1"/>
    <property type="molecule type" value="Genomic_DNA"/>
</dbReference>
<proteinExistence type="predicted"/>
<dbReference type="Proteomes" id="UP001434883">
    <property type="component" value="Unassembled WGS sequence"/>
</dbReference>